<organism evidence="1">
    <name type="scientific">Anguilla anguilla</name>
    <name type="common">European freshwater eel</name>
    <name type="synonym">Muraena anguilla</name>
    <dbReference type="NCBI Taxonomy" id="7936"/>
    <lineage>
        <taxon>Eukaryota</taxon>
        <taxon>Metazoa</taxon>
        <taxon>Chordata</taxon>
        <taxon>Craniata</taxon>
        <taxon>Vertebrata</taxon>
        <taxon>Euteleostomi</taxon>
        <taxon>Actinopterygii</taxon>
        <taxon>Neopterygii</taxon>
        <taxon>Teleostei</taxon>
        <taxon>Anguilliformes</taxon>
        <taxon>Anguillidae</taxon>
        <taxon>Anguilla</taxon>
    </lineage>
</organism>
<reference evidence="1" key="1">
    <citation type="submission" date="2014-11" db="EMBL/GenBank/DDBJ databases">
        <authorList>
            <person name="Amaro Gonzalez C."/>
        </authorList>
    </citation>
    <scope>NUCLEOTIDE SEQUENCE</scope>
</reference>
<sequence>MCNKKIVVTCFYYGCIDKKINVKRK</sequence>
<dbReference type="AlphaFoldDB" id="A0A0E9VY42"/>
<proteinExistence type="predicted"/>
<reference evidence="1" key="2">
    <citation type="journal article" date="2015" name="Fish Shellfish Immunol.">
        <title>Early steps in the European eel (Anguilla anguilla)-Vibrio vulnificus interaction in the gills: Role of the RtxA13 toxin.</title>
        <authorList>
            <person name="Callol A."/>
            <person name="Pajuelo D."/>
            <person name="Ebbesson L."/>
            <person name="Teles M."/>
            <person name="MacKenzie S."/>
            <person name="Amaro C."/>
        </authorList>
    </citation>
    <scope>NUCLEOTIDE SEQUENCE</scope>
</reference>
<protein>
    <submittedName>
        <fullName evidence="1">Uncharacterized protein</fullName>
    </submittedName>
</protein>
<dbReference type="EMBL" id="GBXM01025513">
    <property type="protein sequence ID" value="JAH83064.1"/>
    <property type="molecule type" value="Transcribed_RNA"/>
</dbReference>
<accession>A0A0E9VY42</accession>
<name>A0A0E9VY42_ANGAN</name>
<evidence type="ECO:0000313" key="1">
    <source>
        <dbReference type="EMBL" id="JAH83064.1"/>
    </source>
</evidence>